<keyword evidence="2" id="KW-0472">Membrane</keyword>
<dbReference type="EMBL" id="JARJCW010000121">
    <property type="protein sequence ID" value="KAJ7192348.1"/>
    <property type="molecule type" value="Genomic_DNA"/>
</dbReference>
<feature type="compositionally biased region" description="Polar residues" evidence="1">
    <location>
        <begin position="869"/>
        <end position="879"/>
    </location>
</feature>
<keyword evidence="4" id="KW-1185">Reference proteome</keyword>
<dbReference type="Proteomes" id="UP001219525">
    <property type="component" value="Unassembled WGS sequence"/>
</dbReference>
<dbReference type="InterPro" id="IPR022385">
    <property type="entry name" value="Rhs_assc_core"/>
</dbReference>
<feature type="region of interest" description="Disordered" evidence="1">
    <location>
        <begin position="869"/>
        <end position="890"/>
    </location>
</feature>
<keyword evidence="2" id="KW-0812">Transmembrane</keyword>
<evidence type="ECO:0000256" key="1">
    <source>
        <dbReference type="SAM" id="MobiDB-lite"/>
    </source>
</evidence>
<name>A0AAD6UQM4_9AGAR</name>
<dbReference type="PANTHER" id="PTHR32305">
    <property type="match status" value="1"/>
</dbReference>
<accession>A0AAD6UQM4</accession>
<gene>
    <name evidence="3" type="ORF">GGX14DRAFT_380251</name>
</gene>
<organism evidence="3 4">
    <name type="scientific">Mycena pura</name>
    <dbReference type="NCBI Taxonomy" id="153505"/>
    <lineage>
        <taxon>Eukaryota</taxon>
        <taxon>Fungi</taxon>
        <taxon>Dikarya</taxon>
        <taxon>Basidiomycota</taxon>
        <taxon>Agaricomycotina</taxon>
        <taxon>Agaricomycetes</taxon>
        <taxon>Agaricomycetidae</taxon>
        <taxon>Agaricales</taxon>
        <taxon>Marasmiineae</taxon>
        <taxon>Mycenaceae</taxon>
        <taxon>Mycena</taxon>
    </lineage>
</organism>
<dbReference type="Gene3D" id="2.180.10.10">
    <property type="entry name" value="RHS repeat-associated core"/>
    <property type="match status" value="1"/>
</dbReference>
<evidence type="ECO:0000313" key="3">
    <source>
        <dbReference type="EMBL" id="KAJ7192348.1"/>
    </source>
</evidence>
<proteinExistence type="predicted"/>
<dbReference type="NCBIfam" id="TIGR03696">
    <property type="entry name" value="Rhs_assc_core"/>
    <property type="match status" value="1"/>
</dbReference>
<evidence type="ECO:0000256" key="2">
    <source>
        <dbReference type="SAM" id="Phobius"/>
    </source>
</evidence>
<feature type="transmembrane region" description="Helical" evidence="2">
    <location>
        <begin position="1383"/>
        <end position="1411"/>
    </location>
</feature>
<keyword evidence="2" id="KW-1133">Transmembrane helix</keyword>
<dbReference type="PANTHER" id="PTHR32305:SF15">
    <property type="entry name" value="PROTEIN RHSA-RELATED"/>
    <property type="match status" value="1"/>
</dbReference>
<dbReference type="InterPro" id="IPR050708">
    <property type="entry name" value="T6SS_VgrG/RHS"/>
</dbReference>
<protein>
    <submittedName>
        <fullName evidence="3">Uncharacterized protein</fullName>
    </submittedName>
</protein>
<comment type="caution">
    <text evidence="3">The sequence shown here is derived from an EMBL/GenBank/DDBJ whole genome shotgun (WGS) entry which is preliminary data.</text>
</comment>
<evidence type="ECO:0000313" key="4">
    <source>
        <dbReference type="Proteomes" id="UP001219525"/>
    </source>
</evidence>
<reference evidence="3" key="1">
    <citation type="submission" date="2023-03" db="EMBL/GenBank/DDBJ databases">
        <title>Massive genome expansion in bonnet fungi (Mycena s.s.) driven by repeated elements and novel gene families across ecological guilds.</title>
        <authorList>
            <consortium name="Lawrence Berkeley National Laboratory"/>
            <person name="Harder C.B."/>
            <person name="Miyauchi S."/>
            <person name="Viragh M."/>
            <person name="Kuo A."/>
            <person name="Thoen E."/>
            <person name="Andreopoulos B."/>
            <person name="Lu D."/>
            <person name="Skrede I."/>
            <person name="Drula E."/>
            <person name="Henrissat B."/>
            <person name="Morin E."/>
            <person name="Kohler A."/>
            <person name="Barry K."/>
            <person name="LaButti K."/>
            <person name="Morin E."/>
            <person name="Salamov A."/>
            <person name="Lipzen A."/>
            <person name="Mereny Z."/>
            <person name="Hegedus B."/>
            <person name="Baldrian P."/>
            <person name="Stursova M."/>
            <person name="Weitz H."/>
            <person name="Taylor A."/>
            <person name="Grigoriev I.V."/>
            <person name="Nagy L.G."/>
            <person name="Martin F."/>
            <person name="Kauserud H."/>
        </authorList>
    </citation>
    <scope>NUCLEOTIDE SEQUENCE</scope>
    <source>
        <strain evidence="3">9144</strain>
    </source>
</reference>
<sequence length="1641" mass="179012">MSSQLYSQGFSFSSFIQKGVDPRTGQYTCAITIYESPSKARNCPPLQLSISYNPMSSQNIGLGNGWAFNLSSYQHRQSNNPALLLSTGEHYQVTETSSLASVNDQKLKSFQFVKISDDDGTYQVTHKSGIIELLSNASNTYNTTVPIEIYAASGRSLKLVWDTWGETPRLTTIQDGDENLLVIDYNDSGADITRNPNTAEASTFTLAFANDQLSKVKLPLEDGETVQSSWTFTYETFDNEGITCLSTVTSPIGLLEEVQYKEQGHQLPSGAPYAYIPYVISHTARPGNQQPAIETTYSFSDHNFLGYGGCNDWKDGQDNLYRVPDDYQYASTVQVTGGTLTQYTYNKFHLVFDTQQQQGTKQVTQSITSVKQQVCLGYQPAQYQLPKTVQVTYLDTATNASRVQTSQHVFDEWGNPTQEITANGVQTDRVYYLAAGEQDCSADPSGFQRYMKDEIITPATSAFTTPTRHSHYTYQKLPAAAGDCPASYFVVAQEMQALEDGLCLSSTQLAYVNQPATRDHGRTQKTTTTLAGQYPKTQEWTYSYPTSAQLKEAVQTIFFDGLTVQEESTSSLFTGTTISHRDPAGNLALFTHDRIGRQIKHTVASGTPYEATRQQEYAIVKDGDGNAIGASITITDPKGVQKRYTTDGMERLLRAEGQDDDGQYSTQGDVTTYSGTFRVVEERSYNAQTQCVQVAVIDWLRGNGDAPTEQRDTQALEYDDWGQRCKVTDSSGLVTCTTADPISLTHTEGIQGEGKTQTQLNEFGLPIQKSLLRADGSVYSQQKYTYDGIGRLIQHKDVSGNITGKQFSHDSFDRITQTAWPNDHKTNSLYAPHTAAPLPASIGVDNGNPFATQVFDGLDRVIKRTISGRTTTQSYQDTQPEPAGITTPKGDTSSLTYNPALQHVLTSWTGSDASYSYQYDSQRASMTQFNDAHGADYLEYLPSGLLSTVSVTEGGETLSAQSTYSMAGRLVCYTDINGNEHKFQYDQFGRPQLLTEGELRVAFNYDTANRLSVACATDGGSNASLTTSLKYDEFGREIQRTVVQSGDSDTTLYQLSQTYDSDGSSLVATRDVKDGNTNLLRHEGFEYDSLGRLVDYQCSGSDSWLPADEKGKKLKRQQFTFDNYDSLTQVLSDFQDGTNNTATYTYSDKDPAQLAQITNTNSNYTPQINLIYDANGCLTQDEQGRLLEYDSKSRLIAVRDANKNTLSQYRYDAAGKLVCQMVPGQADTHLSYRGDTLIATTDGDSQVSYACTGNTYWGKTTAQSGQTTETELWSSDFHQSVLATLTAGEVAHQQYTPYGFGASGSSAGFNGQWRDPVTGWYHLGNGYRVYNPVLMRFHTPDSWSPFTSKEINAYGYCLGDPINLIDPSGHFSIFGIHFGGRDLAIMGVGLGVGILVGVLTCGVGLAVAVGVSVLAGALSDMATGAIYDLATGKTPTKESMATDALYGAIGGLVGEGIGRVIGKGVKVLARGVSRGLGRSGSLAITGSAEHQAARLVSLDHETLHPTLGGTGIHVFDSLGGQPGHAGLLTHGLPDSLLHPSGVMRRPSFVARDVVLPALNKLQPKQPGMQFRPIFTLLACNSFPHTGREFSRVLGCPVRCFAGSLKWKRLPGVSLSAALHGLETEHGLSDAFVGFAEKTTHC</sequence>